<evidence type="ECO:0000256" key="8">
    <source>
        <dbReference type="SAM" id="Phobius"/>
    </source>
</evidence>
<feature type="transmembrane region" description="Helical" evidence="8">
    <location>
        <begin position="72"/>
        <end position="94"/>
    </location>
</feature>
<comment type="subcellular location">
    <subcellularLocation>
        <location evidence="1">Cell membrane</location>
    </subcellularLocation>
</comment>
<evidence type="ECO:0000256" key="2">
    <source>
        <dbReference type="ARBA" id="ARBA00022475"/>
    </source>
</evidence>
<dbReference type="EMBL" id="SSWH01000019">
    <property type="protein sequence ID" value="THJ64727.1"/>
    <property type="molecule type" value="Genomic_DNA"/>
</dbReference>
<evidence type="ECO:0000256" key="6">
    <source>
        <dbReference type="ARBA" id="ARBA00023118"/>
    </source>
</evidence>
<feature type="domain" description="Pycsar effector protein" evidence="9">
    <location>
        <begin position="26"/>
        <end position="174"/>
    </location>
</feature>
<keyword evidence="4" id="KW-0547">Nucleotide-binding</keyword>
<dbReference type="RefSeq" id="WP_136455715.1">
    <property type="nucleotide sequence ID" value="NZ_SSWH01000019.1"/>
</dbReference>
<dbReference type="AlphaFoldDB" id="A0A4S5E0B7"/>
<dbReference type="InterPro" id="IPR043760">
    <property type="entry name" value="PycTM_dom"/>
</dbReference>
<comment type="caution">
    <text evidence="10">The sequence shown here is derived from an EMBL/GenBank/DDBJ whole genome shotgun (WGS) entry which is preliminary data.</text>
</comment>
<dbReference type="Pfam" id="PF18967">
    <property type="entry name" value="PycTM"/>
    <property type="match status" value="1"/>
</dbReference>
<reference evidence="10 11" key="1">
    <citation type="submission" date="2019-04" db="EMBL/GenBank/DDBJ databases">
        <authorList>
            <person name="Liu Q."/>
            <person name="Xin Y.-H."/>
        </authorList>
    </citation>
    <scope>NUCLEOTIDE SEQUENCE [LARGE SCALE GENOMIC DNA]</scope>
    <source>
        <strain evidence="10 11">AM23</strain>
    </source>
</reference>
<keyword evidence="3 8" id="KW-0812">Transmembrane</keyword>
<organism evidence="10 11">
    <name type="scientific">Arthrobacter echini</name>
    <dbReference type="NCBI Taxonomy" id="1529066"/>
    <lineage>
        <taxon>Bacteria</taxon>
        <taxon>Bacillati</taxon>
        <taxon>Actinomycetota</taxon>
        <taxon>Actinomycetes</taxon>
        <taxon>Micrococcales</taxon>
        <taxon>Micrococcaceae</taxon>
        <taxon>Arthrobacter</taxon>
    </lineage>
</organism>
<accession>A0A4S5E0B7</accession>
<keyword evidence="5 8" id="KW-1133">Transmembrane helix</keyword>
<evidence type="ECO:0000256" key="7">
    <source>
        <dbReference type="ARBA" id="ARBA00023136"/>
    </source>
</evidence>
<name>A0A4S5E0B7_9MICC</name>
<feature type="transmembrane region" description="Helical" evidence="8">
    <location>
        <begin position="161"/>
        <end position="181"/>
    </location>
</feature>
<keyword evidence="2" id="KW-1003">Cell membrane</keyword>
<keyword evidence="6" id="KW-0051">Antiviral defense</keyword>
<gene>
    <name evidence="10" type="ORF">E8P82_14235</name>
</gene>
<sequence length="182" mass="19360">MSWLRAKADTKAIGSEQAEPGGAVIAMEHVANWVRFADTKATILSAGVAAILVMAVSHTKTVIAGAGTTPQGITVITLAAVSVAALLWTLFWIIRAIRPSRETGTLDPNRYAWPAMSRLPLLDLQHHVRTITGDEDAWRQTHDLAKMADSKFTACRKATTGFAALILATPACIITALISTAG</sequence>
<evidence type="ECO:0000256" key="3">
    <source>
        <dbReference type="ARBA" id="ARBA00022692"/>
    </source>
</evidence>
<protein>
    <recommendedName>
        <fullName evidence="9">Pycsar effector protein domain-containing protein</fullName>
    </recommendedName>
</protein>
<dbReference type="Proteomes" id="UP000305233">
    <property type="component" value="Unassembled WGS sequence"/>
</dbReference>
<evidence type="ECO:0000256" key="1">
    <source>
        <dbReference type="ARBA" id="ARBA00004236"/>
    </source>
</evidence>
<feature type="transmembrane region" description="Helical" evidence="8">
    <location>
        <begin position="43"/>
        <end position="66"/>
    </location>
</feature>
<evidence type="ECO:0000256" key="5">
    <source>
        <dbReference type="ARBA" id="ARBA00022989"/>
    </source>
</evidence>
<keyword evidence="7 8" id="KW-0472">Membrane</keyword>
<evidence type="ECO:0000313" key="11">
    <source>
        <dbReference type="Proteomes" id="UP000305233"/>
    </source>
</evidence>
<evidence type="ECO:0000313" key="10">
    <source>
        <dbReference type="EMBL" id="THJ64727.1"/>
    </source>
</evidence>
<evidence type="ECO:0000259" key="9">
    <source>
        <dbReference type="Pfam" id="PF18967"/>
    </source>
</evidence>
<keyword evidence="11" id="KW-1185">Reference proteome</keyword>
<evidence type="ECO:0000256" key="4">
    <source>
        <dbReference type="ARBA" id="ARBA00022741"/>
    </source>
</evidence>
<proteinExistence type="predicted"/>
<dbReference type="OrthoDB" id="5149085at2"/>